<dbReference type="Gene3D" id="1.10.530.10">
    <property type="match status" value="1"/>
</dbReference>
<proteinExistence type="predicted"/>
<evidence type="ECO:0000313" key="1">
    <source>
        <dbReference type="EMBL" id="QKF78273.1"/>
    </source>
</evidence>
<dbReference type="AlphaFoldDB" id="A0AAE7BGS4"/>
<sequence>MSKKLDDKILLHAKPIVSKEEFINNFKNITLEIKLLRNNKEPIKDISFKAENIKVEKVSNNIELLKKYNLIYENKYIIKYEFTAREIATKLELTDEEIKDVSFVSGWIDANCDGKFSKNYEKWVEIAICRGITKEMLVAMECIEASNNQELIDALNKYCCQHEINTPLRVAHFLAQAATESGGFTKFVEDGTYKESIAIQSSYYSAYRNSIEGKNIQLIPRKDRNGNIQRDNDGNIIYNCKQPEYFNCKYGGKQGNTKVEPLNPKKQYYYQINDGFNYRGRGLIQITFRDTYKNFTTRYNAKNPDDIKDFEANPNLLEQIKYAVASACDYWANKSGGGKSSLNAHADEGTRDEVVLKISAVVNGYYPKELSEYNNLTSSEKAKYKKANDNLYIKTPNGYDERLENFHKLKQHMEL</sequence>
<dbReference type="EMBL" id="CP053835">
    <property type="protein sequence ID" value="QKF78273.1"/>
    <property type="molecule type" value="Genomic_DNA"/>
</dbReference>
<dbReference type="KEGG" id="adz:ADFLV_2267"/>
<protein>
    <submittedName>
        <fullName evidence="1">Chitinase</fullName>
    </submittedName>
</protein>
<dbReference type="InterPro" id="IPR023346">
    <property type="entry name" value="Lysozyme-like_dom_sf"/>
</dbReference>
<dbReference type="Proteomes" id="UP000503313">
    <property type="component" value="Chromosome"/>
</dbReference>
<dbReference type="RefSeq" id="WP_129012221.1">
    <property type="nucleotide sequence ID" value="NZ_CP053835.1"/>
</dbReference>
<reference evidence="1 2" key="1">
    <citation type="submission" date="2020-05" db="EMBL/GenBank/DDBJ databases">
        <title>Complete genome sequencing of Campylobacter and Arcobacter type strains.</title>
        <authorList>
            <person name="Miller W.G."/>
            <person name="Yee E."/>
        </authorList>
    </citation>
    <scope>NUCLEOTIDE SEQUENCE [LARGE SCALE GENOMIC DNA]</scope>
    <source>
        <strain evidence="1 2">LMG 25694</strain>
    </source>
</reference>
<organism evidence="1 2">
    <name type="scientific">Arcobacter defluvii</name>
    <dbReference type="NCBI Taxonomy" id="873191"/>
    <lineage>
        <taxon>Bacteria</taxon>
        <taxon>Pseudomonadati</taxon>
        <taxon>Campylobacterota</taxon>
        <taxon>Epsilonproteobacteria</taxon>
        <taxon>Campylobacterales</taxon>
        <taxon>Arcobacteraceae</taxon>
        <taxon>Arcobacter</taxon>
    </lineage>
</organism>
<gene>
    <name evidence="1" type="ORF">ADFLV_2267</name>
</gene>
<accession>A0AAE7BGS4</accession>
<keyword evidence="2" id="KW-1185">Reference proteome</keyword>
<dbReference type="SUPFAM" id="SSF53955">
    <property type="entry name" value="Lysozyme-like"/>
    <property type="match status" value="1"/>
</dbReference>
<name>A0AAE7BGS4_9BACT</name>
<evidence type="ECO:0000313" key="2">
    <source>
        <dbReference type="Proteomes" id="UP000503313"/>
    </source>
</evidence>